<sequence>MSAALTGLAVLLGYAAMRPETSPPILVAARDLRPGVLRPGDVRAVPLTPAPDGALRTGAVGRVLAGPMRRGEPLTDARLLHSLRLPAGTVATPVRIADADVASLVSPGSTIGVLVAWESQPAQLVADDVTVITVPKTTDDHDALLVLATTPDQAGRLAAAQASGRLSITIKPPSDHPTPS</sequence>
<feature type="domain" description="SAF" evidence="1">
    <location>
        <begin position="23"/>
        <end position="80"/>
    </location>
</feature>
<name>A0A7Y6ICG0_9ACTN</name>
<dbReference type="Pfam" id="PF08666">
    <property type="entry name" value="SAF"/>
    <property type="match status" value="1"/>
</dbReference>
<gene>
    <name evidence="2" type="ORF">HTZ77_29625</name>
</gene>
<dbReference type="CDD" id="cd11614">
    <property type="entry name" value="SAF_CpaB_FlgA_like"/>
    <property type="match status" value="1"/>
</dbReference>
<protein>
    <submittedName>
        <fullName evidence="2">Flagellar biosynthesis protein FlgA</fullName>
    </submittedName>
</protein>
<dbReference type="EMBL" id="JABWGN010000011">
    <property type="protein sequence ID" value="NUW35561.1"/>
    <property type="molecule type" value="Genomic_DNA"/>
</dbReference>
<evidence type="ECO:0000313" key="3">
    <source>
        <dbReference type="Proteomes" id="UP000586042"/>
    </source>
</evidence>
<keyword evidence="2" id="KW-0966">Cell projection</keyword>
<proteinExistence type="predicted"/>
<dbReference type="SMART" id="SM00858">
    <property type="entry name" value="SAF"/>
    <property type="match status" value="1"/>
</dbReference>
<comment type="caution">
    <text evidence="2">The sequence shown here is derived from an EMBL/GenBank/DDBJ whole genome shotgun (WGS) entry which is preliminary data.</text>
</comment>
<reference evidence="2 3" key="1">
    <citation type="submission" date="2020-06" db="EMBL/GenBank/DDBJ databases">
        <title>Nonomuraea sp. SMC257, a novel actinomycete isolated from soil.</title>
        <authorList>
            <person name="Chanama M."/>
        </authorList>
    </citation>
    <scope>NUCLEOTIDE SEQUENCE [LARGE SCALE GENOMIC DNA]</scope>
    <source>
        <strain evidence="2 3">SMC257</strain>
    </source>
</reference>
<dbReference type="InterPro" id="IPR013974">
    <property type="entry name" value="SAF"/>
</dbReference>
<keyword evidence="2" id="KW-0969">Cilium</keyword>
<keyword evidence="2" id="KW-0282">Flagellum</keyword>
<organism evidence="2 3">
    <name type="scientific">Nonomuraea montanisoli</name>
    <dbReference type="NCBI Taxonomy" id="2741721"/>
    <lineage>
        <taxon>Bacteria</taxon>
        <taxon>Bacillati</taxon>
        <taxon>Actinomycetota</taxon>
        <taxon>Actinomycetes</taxon>
        <taxon>Streptosporangiales</taxon>
        <taxon>Streptosporangiaceae</taxon>
        <taxon>Nonomuraea</taxon>
    </lineage>
</organism>
<keyword evidence="3" id="KW-1185">Reference proteome</keyword>
<dbReference type="AlphaFoldDB" id="A0A7Y6ICG0"/>
<evidence type="ECO:0000313" key="2">
    <source>
        <dbReference type="EMBL" id="NUW35561.1"/>
    </source>
</evidence>
<evidence type="ECO:0000259" key="1">
    <source>
        <dbReference type="SMART" id="SM00858"/>
    </source>
</evidence>
<dbReference type="Proteomes" id="UP000586042">
    <property type="component" value="Unassembled WGS sequence"/>
</dbReference>
<accession>A0A7Y6ICG0</accession>